<dbReference type="InterPro" id="IPR001509">
    <property type="entry name" value="Epimerase_deHydtase"/>
</dbReference>
<dbReference type="EMBL" id="JBHTOD010000001">
    <property type="protein sequence ID" value="MFD1454253.1"/>
    <property type="molecule type" value="Genomic_DNA"/>
</dbReference>
<accession>A0ABW4D2A6</accession>
<dbReference type="SUPFAM" id="SSF51735">
    <property type="entry name" value="NAD(P)-binding Rossmann-fold domains"/>
    <property type="match status" value="1"/>
</dbReference>
<evidence type="ECO:0000259" key="1">
    <source>
        <dbReference type="Pfam" id="PF01370"/>
    </source>
</evidence>
<protein>
    <submittedName>
        <fullName evidence="2">NAD-dependent epimerase/dehydratase family protein</fullName>
    </submittedName>
</protein>
<comment type="caution">
    <text evidence="2">The sequence shown here is derived from an EMBL/GenBank/DDBJ whole genome shotgun (WGS) entry which is preliminary data.</text>
</comment>
<keyword evidence="3" id="KW-1185">Reference proteome</keyword>
<dbReference type="InterPro" id="IPR036291">
    <property type="entry name" value="NAD(P)-bd_dom_sf"/>
</dbReference>
<dbReference type="Pfam" id="PF01370">
    <property type="entry name" value="Epimerase"/>
    <property type="match status" value="1"/>
</dbReference>
<feature type="domain" description="NAD-dependent epimerase/dehydratase" evidence="1">
    <location>
        <begin position="5"/>
        <end position="240"/>
    </location>
</feature>
<sequence>MRKQILVTGGNGFLALHIIQKLLAAGYQVRATLRSLTKAAGVQQTLLAAGTEHVERLEFVVADLTQDAGWDEAMQGIDAVMSVAAPVFVNDKRVTETVTTAATVGTQRILQAALTAGVQRVVMTANLGAVGFSSFDPQHVITETDWTAENQHGLSAYEKSKLIAEHTAWDFVAAHPALELVTVNAGAMLGPALGQHVTSSFGLVERLLTGQPTPNLTVNVVDVRDVADIHVRALTTPAAANYRVLAVEDGAISMQGMVTLIRRERPELAAKLPKHLLPNGLVKALAPVSQPVREAALTLKLGHRVSNQRARDLLGWTPVSDNQTAVLAAVDSLHRIGKV</sequence>
<evidence type="ECO:0000313" key="3">
    <source>
        <dbReference type="Proteomes" id="UP001597189"/>
    </source>
</evidence>
<proteinExistence type="predicted"/>
<name>A0ABW4D2A6_9LACO</name>
<evidence type="ECO:0000313" key="2">
    <source>
        <dbReference type="EMBL" id="MFD1454253.1"/>
    </source>
</evidence>
<dbReference type="PANTHER" id="PTHR48079">
    <property type="entry name" value="PROTEIN YEEZ"/>
    <property type="match status" value="1"/>
</dbReference>
<dbReference type="Gene3D" id="3.40.50.720">
    <property type="entry name" value="NAD(P)-binding Rossmann-like Domain"/>
    <property type="match status" value="1"/>
</dbReference>
<organism evidence="2 3">
    <name type="scientific">Levilactobacillus lanxiensis</name>
    <dbReference type="NCBI Taxonomy" id="2799568"/>
    <lineage>
        <taxon>Bacteria</taxon>
        <taxon>Bacillati</taxon>
        <taxon>Bacillota</taxon>
        <taxon>Bacilli</taxon>
        <taxon>Lactobacillales</taxon>
        <taxon>Lactobacillaceae</taxon>
        <taxon>Levilactobacillus</taxon>
    </lineage>
</organism>
<dbReference type="RefSeq" id="WP_203642532.1">
    <property type="nucleotide sequence ID" value="NZ_BOLN01000001.1"/>
</dbReference>
<gene>
    <name evidence="2" type="ORF">ACFQ44_01000</name>
</gene>
<dbReference type="InterPro" id="IPR051783">
    <property type="entry name" value="NAD(P)-dependent_oxidoreduct"/>
</dbReference>
<dbReference type="Proteomes" id="UP001597189">
    <property type="component" value="Unassembled WGS sequence"/>
</dbReference>
<dbReference type="PANTHER" id="PTHR48079:SF6">
    <property type="entry name" value="NAD(P)-BINDING DOMAIN-CONTAINING PROTEIN-RELATED"/>
    <property type="match status" value="1"/>
</dbReference>
<reference evidence="3" key="1">
    <citation type="journal article" date="2019" name="Int. J. Syst. Evol. Microbiol.">
        <title>The Global Catalogue of Microorganisms (GCM) 10K type strain sequencing project: providing services to taxonomists for standard genome sequencing and annotation.</title>
        <authorList>
            <consortium name="The Broad Institute Genomics Platform"/>
            <consortium name="The Broad Institute Genome Sequencing Center for Infectious Disease"/>
            <person name="Wu L."/>
            <person name="Ma J."/>
        </authorList>
    </citation>
    <scope>NUCLEOTIDE SEQUENCE [LARGE SCALE GENOMIC DNA]</scope>
    <source>
        <strain evidence="3">CCM 8979</strain>
    </source>
</reference>